<dbReference type="InterPro" id="IPR038109">
    <property type="entry name" value="DNA_bind_recomb_sf"/>
</dbReference>
<dbReference type="RefSeq" id="WP_052506912.1">
    <property type="nucleotide sequence ID" value="NZ_CECY01000006.1"/>
</dbReference>
<dbReference type="Pfam" id="PF00239">
    <property type="entry name" value="Resolvase"/>
    <property type="match status" value="1"/>
</dbReference>
<accession>A0A0Z8WW00</accession>
<sequence>MRAAIYTRVSTFDQVNGYSLDMQAHLAKQYCRDKGIDIYDVYCDEITGAKFDRPQLQRMLTDIVSKKIDLVVIHKLDRLSRSLKDTFVIVEDYLIANDVELVSLSEAIDTTTPIGKMMMGQFALYAQYERDVIRERMIMGKYGRAMTGKAMSWAPGYTPLGYDYKDGLYIPNNDKIIVVEIFDELYKGTKPKSLAKKLTYKGTLNKKWYHTSIKYIARNPVYIGKIKWRGKEFEGNHQPLIAKDFFRAVQEILDEYK</sequence>
<dbReference type="PROSITE" id="PS51737">
    <property type="entry name" value="RECOMBINASE_DNA_BIND"/>
    <property type="match status" value="1"/>
</dbReference>
<reference evidence="1 2" key="1">
    <citation type="submission" date="2016-02" db="EMBL/GenBank/DDBJ databases">
        <authorList>
            <consortium name="Pathogen Informatics"/>
        </authorList>
    </citation>
    <scope>NUCLEOTIDE SEQUENCE [LARGE SCALE GENOMIC DNA]</scope>
    <source>
        <strain evidence="1 2">LSS44</strain>
    </source>
</reference>
<dbReference type="InterPro" id="IPR050639">
    <property type="entry name" value="SSR_resolvase"/>
</dbReference>
<evidence type="ECO:0000313" key="2">
    <source>
        <dbReference type="Proteomes" id="UP000072083"/>
    </source>
</evidence>
<dbReference type="AlphaFoldDB" id="A0A0Z8WW00"/>
<protein>
    <submittedName>
        <fullName evidence="1">INT</fullName>
    </submittedName>
</protein>
<dbReference type="SUPFAM" id="SSF53041">
    <property type="entry name" value="Resolvase-like"/>
    <property type="match status" value="1"/>
</dbReference>
<dbReference type="InterPro" id="IPR006119">
    <property type="entry name" value="Resolv_N"/>
</dbReference>
<dbReference type="Gene3D" id="3.40.50.1390">
    <property type="entry name" value="Resolvase, N-terminal catalytic domain"/>
    <property type="match status" value="1"/>
</dbReference>
<dbReference type="CDD" id="cd03768">
    <property type="entry name" value="SR_ResInv"/>
    <property type="match status" value="1"/>
</dbReference>
<dbReference type="GO" id="GO:0000150">
    <property type="term" value="F:DNA strand exchange activity"/>
    <property type="evidence" value="ECO:0007669"/>
    <property type="project" value="InterPro"/>
</dbReference>
<evidence type="ECO:0000313" key="1">
    <source>
        <dbReference type="EMBL" id="CYU97827.1"/>
    </source>
</evidence>
<dbReference type="SMART" id="SM00857">
    <property type="entry name" value="Resolvase"/>
    <property type="match status" value="1"/>
</dbReference>
<dbReference type="PANTHER" id="PTHR30461">
    <property type="entry name" value="DNA-INVERTASE FROM LAMBDOID PROPHAGE"/>
    <property type="match status" value="1"/>
</dbReference>
<name>A0A0Z8WW00_STRSU</name>
<proteinExistence type="predicted"/>
<organism evidence="1 2">
    <name type="scientific">Streptococcus suis</name>
    <dbReference type="NCBI Taxonomy" id="1307"/>
    <lineage>
        <taxon>Bacteria</taxon>
        <taxon>Bacillati</taxon>
        <taxon>Bacillota</taxon>
        <taxon>Bacilli</taxon>
        <taxon>Lactobacillales</taxon>
        <taxon>Streptococcaceae</taxon>
        <taxon>Streptococcus</taxon>
    </lineage>
</organism>
<gene>
    <name evidence="1" type="primary">hin</name>
    <name evidence="1" type="ORF">ERS132406_01241</name>
</gene>
<dbReference type="PANTHER" id="PTHR30461:SF23">
    <property type="entry name" value="DNA RECOMBINASE-RELATED"/>
    <property type="match status" value="1"/>
</dbReference>
<dbReference type="InterPro" id="IPR011109">
    <property type="entry name" value="DNA_bind_recombinase_dom"/>
</dbReference>
<dbReference type="PROSITE" id="PS51736">
    <property type="entry name" value="RECOMBINASES_3"/>
    <property type="match status" value="1"/>
</dbReference>
<dbReference type="Proteomes" id="UP000072083">
    <property type="component" value="Unassembled WGS sequence"/>
</dbReference>
<dbReference type="Pfam" id="PF07508">
    <property type="entry name" value="Recombinase"/>
    <property type="match status" value="1"/>
</dbReference>
<dbReference type="InterPro" id="IPR036162">
    <property type="entry name" value="Resolvase-like_N_sf"/>
</dbReference>
<dbReference type="GO" id="GO:0003677">
    <property type="term" value="F:DNA binding"/>
    <property type="evidence" value="ECO:0007669"/>
    <property type="project" value="InterPro"/>
</dbReference>
<dbReference type="Gene3D" id="3.90.1750.20">
    <property type="entry name" value="Putative Large Serine Recombinase, Chain B, Domain 2"/>
    <property type="match status" value="1"/>
</dbReference>
<dbReference type="EMBL" id="FIGZ01000012">
    <property type="protein sequence ID" value="CYU97827.1"/>
    <property type="molecule type" value="Genomic_DNA"/>
</dbReference>